<sequence>METHKQEDTILVTIQNVNYVDCWFLHNAATHNVSRRKPLRCLINRL</sequence>
<accession>A0AA35WCD1</accession>
<gene>
    <name evidence="1" type="ORF">GBAR_LOCUS6364</name>
</gene>
<proteinExistence type="predicted"/>
<dbReference type="Proteomes" id="UP001174909">
    <property type="component" value="Unassembled WGS sequence"/>
</dbReference>
<evidence type="ECO:0000313" key="2">
    <source>
        <dbReference type="Proteomes" id="UP001174909"/>
    </source>
</evidence>
<dbReference type="AlphaFoldDB" id="A0AA35WCD1"/>
<protein>
    <submittedName>
        <fullName evidence="1">Uncharacterized protein</fullName>
    </submittedName>
</protein>
<reference evidence="1" key="1">
    <citation type="submission" date="2023-03" db="EMBL/GenBank/DDBJ databases">
        <authorList>
            <person name="Steffen K."/>
            <person name="Cardenas P."/>
        </authorList>
    </citation>
    <scope>NUCLEOTIDE SEQUENCE</scope>
</reference>
<comment type="caution">
    <text evidence="1">The sequence shown here is derived from an EMBL/GenBank/DDBJ whole genome shotgun (WGS) entry which is preliminary data.</text>
</comment>
<dbReference type="EMBL" id="CASHTH010000969">
    <property type="protein sequence ID" value="CAI8009505.1"/>
    <property type="molecule type" value="Genomic_DNA"/>
</dbReference>
<organism evidence="1 2">
    <name type="scientific">Geodia barretti</name>
    <name type="common">Barrett's horny sponge</name>
    <dbReference type="NCBI Taxonomy" id="519541"/>
    <lineage>
        <taxon>Eukaryota</taxon>
        <taxon>Metazoa</taxon>
        <taxon>Porifera</taxon>
        <taxon>Demospongiae</taxon>
        <taxon>Heteroscleromorpha</taxon>
        <taxon>Tetractinellida</taxon>
        <taxon>Astrophorina</taxon>
        <taxon>Geodiidae</taxon>
        <taxon>Geodia</taxon>
    </lineage>
</organism>
<name>A0AA35WCD1_GEOBA</name>
<evidence type="ECO:0000313" key="1">
    <source>
        <dbReference type="EMBL" id="CAI8009505.1"/>
    </source>
</evidence>
<keyword evidence="2" id="KW-1185">Reference proteome</keyword>